<keyword evidence="2" id="KW-1185">Reference proteome</keyword>
<dbReference type="Proteomes" id="UP000606786">
    <property type="component" value="Unassembled WGS sequence"/>
</dbReference>
<accession>A0A811V9D9</accession>
<dbReference type="AlphaFoldDB" id="A0A811V9D9"/>
<sequence>MEKTRKKRIVTHHLLVNFKAAFDSKKWSCLYVAIYKFGIPTKLIRLCRIWKNLSEPFDTKRGFRQGNSLSFDFFNLMLERIIRAAELNREGLILTLLASITAPDLIKKGSEWVW</sequence>
<reference evidence="1" key="1">
    <citation type="submission" date="2020-11" db="EMBL/GenBank/DDBJ databases">
        <authorList>
            <person name="Whitehead M."/>
        </authorList>
    </citation>
    <scope>NUCLEOTIDE SEQUENCE</scope>
    <source>
        <strain evidence="1">EGII</strain>
    </source>
</reference>
<organism evidence="1 2">
    <name type="scientific">Ceratitis capitata</name>
    <name type="common">Mediterranean fruit fly</name>
    <name type="synonym">Tephritis capitata</name>
    <dbReference type="NCBI Taxonomy" id="7213"/>
    <lineage>
        <taxon>Eukaryota</taxon>
        <taxon>Metazoa</taxon>
        <taxon>Ecdysozoa</taxon>
        <taxon>Arthropoda</taxon>
        <taxon>Hexapoda</taxon>
        <taxon>Insecta</taxon>
        <taxon>Pterygota</taxon>
        <taxon>Neoptera</taxon>
        <taxon>Endopterygota</taxon>
        <taxon>Diptera</taxon>
        <taxon>Brachycera</taxon>
        <taxon>Muscomorpha</taxon>
        <taxon>Tephritoidea</taxon>
        <taxon>Tephritidae</taxon>
        <taxon>Ceratitis</taxon>
        <taxon>Ceratitis</taxon>
    </lineage>
</organism>
<proteinExistence type="predicted"/>
<name>A0A811V9D9_CERCA</name>
<protein>
    <submittedName>
        <fullName evidence="1">(Mediterranean fruit fly) hypothetical protein</fullName>
    </submittedName>
</protein>
<evidence type="ECO:0000313" key="2">
    <source>
        <dbReference type="Proteomes" id="UP000606786"/>
    </source>
</evidence>
<dbReference type="EMBL" id="CAJHJT010000034">
    <property type="protein sequence ID" value="CAD7006253.1"/>
    <property type="molecule type" value="Genomic_DNA"/>
</dbReference>
<evidence type="ECO:0000313" key="1">
    <source>
        <dbReference type="EMBL" id="CAD7006253.1"/>
    </source>
</evidence>
<comment type="caution">
    <text evidence="1">The sequence shown here is derived from an EMBL/GenBank/DDBJ whole genome shotgun (WGS) entry which is preliminary data.</text>
</comment>
<gene>
    <name evidence="1" type="ORF">CCAP1982_LOCUS14578</name>
</gene>